<dbReference type="InterPro" id="IPR036188">
    <property type="entry name" value="FAD/NAD-bd_sf"/>
</dbReference>
<dbReference type="PIRSF" id="PIRSF011396">
    <property type="entry name" value="Trp_halogenase"/>
    <property type="match status" value="1"/>
</dbReference>
<feature type="binding site" evidence="2">
    <location>
        <position position="187"/>
    </location>
    <ligand>
        <name>FAD</name>
        <dbReference type="ChEBI" id="CHEBI:57692"/>
    </ligand>
</feature>
<keyword evidence="2" id="KW-0547">Nucleotide-binding</keyword>
<name>A0A846N0E9_9PROT</name>
<feature type="binding site" evidence="2">
    <location>
        <position position="347"/>
    </location>
    <ligand>
        <name>FAD</name>
        <dbReference type="ChEBI" id="CHEBI:57692"/>
    </ligand>
</feature>
<keyword evidence="2" id="KW-0285">Flavoprotein</keyword>
<reference evidence="3 4" key="1">
    <citation type="submission" date="2020-03" db="EMBL/GenBank/DDBJ databases">
        <title>Genomic Encyclopedia of Type Strains, Phase IV (KMG-IV): sequencing the most valuable type-strain genomes for metagenomic binning, comparative biology and taxonomic classification.</title>
        <authorList>
            <person name="Goeker M."/>
        </authorList>
    </citation>
    <scope>NUCLEOTIDE SEQUENCE [LARGE SCALE GENOMIC DNA]</scope>
    <source>
        <strain evidence="3 4">DSM 19867</strain>
    </source>
</reference>
<dbReference type="EMBL" id="JAASRM010000001">
    <property type="protein sequence ID" value="NIK88660.1"/>
    <property type="molecule type" value="Genomic_DNA"/>
</dbReference>
<dbReference type="RefSeq" id="WP_208414420.1">
    <property type="nucleotide sequence ID" value="NZ_BAAADC010000001.1"/>
</dbReference>
<comment type="caution">
    <text evidence="3">The sequence shown here is derived from an EMBL/GenBank/DDBJ whole genome shotgun (WGS) entry which is preliminary data.</text>
</comment>
<dbReference type="PANTHER" id="PTHR43747">
    <property type="entry name" value="FAD-BINDING PROTEIN"/>
    <property type="match status" value="1"/>
</dbReference>
<dbReference type="PANTHER" id="PTHR43747:SF4">
    <property type="entry name" value="FLAVIN-DEPENDENT TRYPTOPHAN HALOGENASE"/>
    <property type="match status" value="1"/>
</dbReference>
<dbReference type="GO" id="GO:0004497">
    <property type="term" value="F:monooxygenase activity"/>
    <property type="evidence" value="ECO:0007669"/>
    <property type="project" value="InterPro"/>
</dbReference>
<evidence type="ECO:0000256" key="1">
    <source>
        <dbReference type="PIRSR" id="PIRSR011396-1"/>
    </source>
</evidence>
<evidence type="ECO:0000313" key="3">
    <source>
        <dbReference type="EMBL" id="NIK88660.1"/>
    </source>
</evidence>
<organism evidence="3 4">
    <name type="scientific">Rhizomicrobium palustre</name>
    <dbReference type="NCBI Taxonomy" id="189966"/>
    <lineage>
        <taxon>Bacteria</taxon>
        <taxon>Pseudomonadati</taxon>
        <taxon>Pseudomonadota</taxon>
        <taxon>Alphaproteobacteria</taxon>
        <taxon>Micropepsales</taxon>
        <taxon>Micropepsaceae</taxon>
        <taxon>Rhizomicrobium</taxon>
    </lineage>
</organism>
<dbReference type="Gene3D" id="3.50.50.60">
    <property type="entry name" value="FAD/NAD(P)-binding domain"/>
    <property type="match status" value="1"/>
</dbReference>
<keyword evidence="4" id="KW-1185">Reference proteome</keyword>
<keyword evidence="3" id="KW-0560">Oxidoreductase</keyword>
<proteinExistence type="predicted"/>
<dbReference type="InterPro" id="IPR006905">
    <property type="entry name" value="Flavin_halogenase"/>
</dbReference>
<dbReference type="SUPFAM" id="SSF51905">
    <property type="entry name" value="FAD/NAD(P)-binding domain"/>
    <property type="match status" value="1"/>
</dbReference>
<dbReference type="InterPro" id="IPR033856">
    <property type="entry name" value="Trp_halogen"/>
</dbReference>
<evidence type="ECO:0000313" key="4">
    <source>
        <dbReference type="Proteomes" id="UP000570514"/>
    </source>
</evidence>
<feature type="active site" evidence="1">
    <location>
        <position position="80"/>
    </location>
</feature>
<feature type="binding site" evidence="2">
    <location>
        <position position="343"/>
    </location>
    <ligand>
        <name>L-tryptophan</name>
        <dbReference type="ChEBI" id="CHEBI:57912"/>
    </ligand>
</feature>
<dbReference type="Pfam" id="PF04820">
    <property type="entry name" value="Trp_halogenase"/>
    <property type="match status" value="1"/>
</dbReference>
<dbReference type="GO" id="GO:0000166">
    <property type="term" value="F:nucleotide binding"/>
    <property type="evidence" value="ECO:0007669"/>
    <property type="project" value="UniProtKB-KW"/>
</dbReference>
<dbReference type="EC" id="1.14.19.9" evidence="3"/>
<feature type="binding site" evidence="2">
    <location>
        <begin position="14"/>
        <end position="17"/>
    </location>
    <ligand>
        <name>FAD</name>
        <dbReference type="ChEBI" id="CHEBI:57692"/>
    </ligand>
</feature>
<feature type="binding site" evidence="2">
    <location>
        <position position="334"/>
    </location>
    <ligand>
        <name>FAD</name>
        <dbReference type="ChEBI" id="CHEBI:57692"/>
    </ligand>
</feature>
<dbReference type="Proteomes" id="UP000570514">
    <property type="component" value="Unassembled WGS sequence"/>
</dbReference>
<gene>
    <name evidence="3" type="ORF">FHS83_001978</name>
</gene>
<feature type="binding site" evidence="2">
    <location>
        <position position="80"/>
    </location>
    <ligand>
        <name>7-chloro-L-tryptophan</name>
        <dbReference type="ChEBI" id="CHEBI:58713"/>
    </ligand>
</feature>
<dbReference type="InterPro" id="IPR050816">
    <property type="entry name" value="Flavin-dep_Halogenase_NPB"/>
</dbReference>
<keyword evidence="2" id="KW-0274">FAD</keyword>
<accession>A0A846N0E9</accession>
<sequence>MSGKPIQRVVILGGGTAGWMAAASLSKFLGPLGVAITLIESERIGTVGVGEATIPPIMDFLRVLGIDEDEIVARLKATFKLGIGFRDWTKKGSFYFHPFGPTGFGMGSIAFSSYWLKMMLEGKADRLEEYSMQAVAAREGKFMRPVHAPNTPLNKITYALHFDATEFARYLRVFAEARGVVRHEGMVREVKQHDDGFIDALVLENGEKIEGDLFLDCSGFRGLLIEETLKAGYEDWRCWLPCDRALAVATERTGPPAPFTLSTAREAGWQWRIPLQHRIGNGLVYCSGFMRDDDAHAELFKNLDGKVISEPLPQRFVTGKRKKIWEKNCVALGLSAGFLEPLESTSIHLIQRGIAMLLKFFPDRDFEQADIDRYNKILDFEFSRVRDFLLLHYTQTMREGPFWEHCRSIAFPDSLAEKADLFLSHGRILREDTELFPVQSWLFVMIGQGMRPRKYDPLVDSLDPEKILANLADIKTVVARAAEAMPSHQAFIDTHCAANLQANVATGVTVISNRHGRA</sequence>
<dbReference type="AlphaFoldDB" id="A0A846N0E9"/>
<evidence type="ECO:0000256" key="2">
    <source>
        <dbReference type="PIRSR" id="PIRSR011396-2"/>
    </source>
</evidence>
<protein>
    <submittedName>
        <fullName evidence="3">Tryptophan halogenase</fullName>
        <ecNumber evidence="3">1.14.19.9</ecNumber>
    </submittedName>
</protein>